<keyword evidence="1" id="KW-0645">Protease</keyword>
<dbReference type="SMART" id="SM00228">
    <property type="entry name" value="PDZ"/>
    <property type="match status" value="2"/>
</dbReference>
<dbReference type="PROSITE" id="PS50106">
    <property type="entry name" value="PDZ"/>
    <property type="match status" value="1"/>
</dbReference>
<comment type="caution">
    <text evidence="4">The sequence shown here is derived from an EMBL/GenBank/DDBJ whole genome shotgun (WGS) entry which is preliminary data.</text>
</comment>
<name>A0ABU0VWG0_9RHOB</name>
<dbReference type="InterPro" id="IPR001478">
    <property type="entry name" value="PDZ"/>
</dbReference>
<dbReference type="PRINTS" id="PR00834">
    <property type="entry name" value="PROTEASES2C"/>
</dbReference>
<dbReference type="PANTHER" id="PTHR43343">
    <property type="entry name" value="PEPTIDASE S12"/>
    <property type="match status" value="1"/>
</dbReference>
<sequence>MTCINILRLSVLRQILCTFFCGLLALIPLQSAQAVERDSPLEGAMQAVLTLRSADADNRFLGSAFLWGVSGAVAVTNAHVVGAAEEVRLVDRDGQEQIGRVIARDALRDVAVISVASKGQRGLVPAPGPAALAQEVYALGAPLGVEFTLTEGLISAAARQVDIAVPIHMLQHDAAVNPGSSGGPLVDAEGRLIGMNSQIADGSRVFVGIAYAIPAADLARIVQGLIEETLRPYPALGLRARALDRSLAAMLDVPAQGLLVEGSVKGGLAEVAGLQAGDILLEVDGNPISAPGDFAFLIEAALPEETALLTVLRQGERLQVQLDFVSETEASGLSLRGIGPTAPERVRSYTFGALGLVLGAEGEVIEAAPNGLVGGAGLSPGERILAVNGAAMEGAALKALEISAPVLVRVRGVDGQTRHVVMDPWGDESGLRPVGGANVLDPSVIVF</sequence>
<dbReference type="InterPro" id="IPR036034">
    <property type="entry name" value="PDZ_sf"/>
</dbReference>
<evidence type="ECO:0000259" key="3">
    <source>
        <dbReference type="PROSITE" id="PS50106"/>
    </source>
</evidence>
<dbReference type="Gene3D" id="2.40.10.120">
    <property type="match status" value="1"/>
</dbReference>
<dbReference type="RefSeq" id="WP_306679659.1">
    <property type="nucleotide sequence ID" value="NZ_JAVDBT010000005.1"/>
</dbReference>
<feature type="domain" description="PDZ" evidence="3">
    <location>
        <begin position="215"/>
        <end position="289"/>
    </location>
</feature>
<accession>A0ABU0VWG0</accession>
<dbReference type="InterPro" id="IPR041489">
    <property type="entry name" value="PDZ_6"/>
</dbReference>
<gene>
    <name evidence="4" type="ORF">Q9295_06240</name>
</gene>
<dbReference type="Pfam" id="PF13365">
    <property type="entry name" value="Trypsin_2"/>
    <property type="match status" value="1"/>
</dbReference>
<dbReference type="Gene3D" id="2.30.42.10">
    <property type="match status" value="1"/>
</dbReference>
<dbReference type="SUPFAM" id="SSF50494">
    <property type="entry name" value="Trypsin-like serine proteases"/>
    <property type="match status" value="1"/>
</dbReference>
<reference evidence="4 5" key="1">
    <citation type="submission" date="2023-08" db="EMBL/GenBank/DDBJ databases">
        <title>Characterization of two Paracoccaceae strains isolated from Phycosphere and proposal of Xinfangfangia lacusdiani sp. nov.</title>
        <authorList>
            <person name="Deng Y."/>
            <person name="Zhang Y.Q."/>
        </authorList>
    </citation>
    <scope>NUCLEOTIDE SEQUENCE [LARGE SCALE GENOMIC DNA]</scope>
    <source>
        <strain evidence="4 5">CPCC 101601</strain>
    </source>
</reference>
<proteinExistence type="predicted"/>
<dbReference type="InterPro" id="IPR051201">
    <property type="entry name" value="Chloro_Bact_Ser_Proteases"/>
</dbReference>
<dbReference type="Proteomes" id="UP001239680">
    <property type="component" value="Unassembled WGS sequence"/>
</dbReference>
<evidence type="ECO:0000256" key="1">
    <source>
        <dbReference type="ARBA" id="ARBA00022670"/>
    </source>
</evidence>
<keyword evidence="2" id="KW-0378">Hydrolase</keyword>
<evidence type="ECO:0000256" key="2">
    <source>
        <dbReference type="ARBA" id="ARBA00022801"/>
    </source>
</evidence>
<protein>
    <submittedName>
        <fullName evidence="4">Trypsin-like peptidase domain-containing protein</fullName>
    </submittedName>
</protein>
<dbReference type="InterPro" id="IPR001940">
    <property type="entry name" value="Peptidase_S1C"/>
</dbReference>
<dbReference type="PANTHER" id="PTHR43343:SF3">
    <property type="entry name" value="PROTEASE DO-LIKE 8, CHLOROPLASTIC"/>
    <property type="match status" value="1"/>
</dbReference>
<dbReference type="EMBL" id="JAVDBT010000005">
    <property type="protein sequence ID" value="MDQ2065963.1"/>
    <property type="molecule type" value="Genomic_DNA"/>
</dbReference>
<dbReference type="Pfam" id="PF17820">
    <property type="entry name" value="PDZ_6"/>
    <property type="match status" value="1"/>
</dbReference>
<dbReference type="SUPFAM" id="SSF50156">
    <property type="entry name" value="PDZ domain-like"/>
    <property type="match status" value="1"/>
</dbReference>
<dbReference type="InterPro" id="IPR009003">
    <property type="entry name" value="Peptidase_S1_PA"/>
</dbReference>
<organism evidence="4 5">
    <name type="scientific">Pseudogemmobacter lacusdianii</name>
    <dbReference type="NCBI Taxonomy" id="3069608"/>
    <lineage>
        <taxon>Bacteria</taxon>
        <taxon>Pseudomonadati</taxon>
        <taxon>Pseudomonadota</taxon>
        <taxon>Alphaproteobacteria</taxon>
        <taxon>Rhodobacterales</taxon>
        <taxon>Paracoccaceae</taxon>
        <taxon>Pseudogemmobacter</taxon>
    </lineage>
</organism>
<evidence type="ECO:0000313" key="4">
    <source>
        <dbReference type="EMBL" id="MDQ2065963.1"/>
    </source>
</evidence>
<evidence type="ECO:0000313" key="5">
    <source>
        <dbReference type="Proteomes" id="UP001239680"/>
    </source>
</evidence>
<keyword evidence="5" id="KW-1185">Reference proteome</keyword>